<dbReference type="Proteomes" id="UP000270487">
    <property type="component" value="Chromosome"/>
</dbReference>
<dbReference type="AlphaFoldDB" id="A0A448SUM5"/>
<protein>
    <submittedName>
        <fullName evidence="1">Uncharacterized protein</fullName>
    </submittedName>
</protein>
<reference evidence="1 2" key="1">
    <citation type="submission" date="2018-12" db="EMBL/GenBank/DDBJ databases">
        <authorList>
            <consortium name="Pathogen Informatics"/>
        </authorList>
    </citation>
    <scope>NUCLEOTIDE SEQUENCE [LARGE SCALE GENOMIC DNA]</scope>
    <source>
        <strain evidence="1 2">NCTC13193</strain>
    </source>
</reference>
<evidence type="ECO:0000313" key="1">
    <source>
        <dbReference type="EMBL" id="VEI71434.1"/>
    </source>
</evidence>
<proteinExistence type="predicted"/>
<organism evidence="1 2">
    <name type="scientific">Serratia fonticola</name>
    <dbReference type="NCBI Taxonomy" id="47917"/>
    <lineage>
        <taxon>Bacteria</taxon>
        <taxon>Pseudomonadati</taxon>
        <taxon>Pseudomonadota</taxon>
        <taxon>Gammaproteobacteria</taxon>
        <taxon>Enterobacterales</taxon>
        <taxon>Yersiniaceae</taxon>
        <taxon>Serratia</taxon>
    </lineage>
</organism>
<accession>A0A448SUM5</accession>
<dbReference type="EMBL" id="LR134492">
    <property type="protein sequence ID" value="VEI71434.1"/>
    <property type="molecule type" value="Genomic_DNA"/>
</dbReference>
<name>A0A448SUM5_SERFO</name>
<gene>
    <name evidence="1" type="ORF">NCTC13193_03338</name>
</gene>
<evidence type="ECO:0000313" key="2">
    <source>
        <dbReference type="Proteomes" id="UP000270487"/>
    </source>
</evidence>
<sequence length="75" mass="8554">MISMSPYRSDDKSVSVDLWPQKNTRVAANSIGSLSFWERVRVREQVNTAYSNSFHERPSRVIIATEATGPQVPDW</sequence>